<dbReference type="Proteomes" id="UP000828390">
    <property type="component" value="Unassembled WGS sequence"/>
</dbReference>
<organism evidence="1 2">
    <name type="scientific">Dreissena polymorpha</name>
    <name type="common">Zebra mussel</name>
    <name type="synonym">Mytilus polymorpha</name>
    <dbReference type="NCBI Taxonomy" id="45954"/>
    <lineage>
        <taxon>Eukaryota</taxon>
        <taxon>Metazoa</taxon>
        <taxon>Spiralia</taxon>
        <taxon>Lophotrochozoa</taxon>
        <taxon>Mollusca</taxon>
        <taxon>Bivalvia</taxon>
        <taxon>Autobranchia</taxon>
        <taxon>Heteroconchia</taxon>
        <taxon>Euheterodonta</taxon>
        <taxon>Imparidentia</taxon>
        <taxon>Neoheterodontei</taxon>
        <taxon>Myida</taxon>
        <taxon>Dreissenoidea</taxon>
        <taxon>Dreissenidae</taxon>
        <taxon>Dreissena</taxon>
    </lineage>
</organism>
<accession>A0A9D4KDY7</accession>
<dbReference type="EMBL" id="JAIWYP010000004">
    <property type="protein sequence ID" value="KAH3837775.1"/>
    <property type="molecule type" value="Genomic_DNA"/>
</dbReference>
<proteinExistence type="predicted"/>
<comment type="caution">
    <text evidence="1">The sequence shown here is derived from an EMBL/GenBank/DDBJ whole genome shotgun (WGS) entry which is preliminary data.</text>
</comment>
<evidence type="ECO:0000313" key="2">
    <source>
        <dbReference type="Proteomes" id="UP000828390"/>
    </source>
</evidence>
<evidence type="ECO:0000313" key="1">
    <source>
        <dbReference type="EMBL" id="KAH3837775.1"/>
    </source>
</evidence>
<dbReference type="AlphaFoldDB" id="A0A9D4KDY7"/>
<protein>
    <submittedName>
        <fullName evidence="1">Uncharacterized protein</fullName>
    </submittedName>
</protein>
<reference evidence="1" key="2">
    <citation type="submission" date="2020-11" db="EMBL/GenBank/DDBJ databases">
        <authorList>
            <person name="McCartney M.A."/>
            <person name="Auch B."/>
            <person name="Kono T."/>
            <person name="Mallez S."/>
            <person name="Becker A."/>
            <person name="Gohl D.M."/>
            <person name="Silverstein K.A.T."/>
            <person name="Koren S."/>
            <person name="Bechman K.B."/>
            <person name="Herman A."/>
            <person name="Abrahante J.E."/>
            <person name="Garbe J."/>
        </authorList>
    </citation>
    <scope>NUCLEOTIDE SEQUENCE</scope>
    <source>
        <strain evidence="1">Duluth1</strain>
        <tissue evidence="1">Whole animal</tissue>
    </source>
</reference>
<sequence length="74" mass="8593">MKDILVVWMSDNNTRDWTFSSLPCSRGIIPIMLEPDTTNFYHQPDTTNFYHQPVTADFLYHQPATANKCTRPTT</sequence>
<name>A0A9D4KDY7_DREPO</name>
<keyword evidence="2" id="KW-1185">Reference proteome</keyword>
<gene>
    <name evidence="1" type="ORF">DPMN_111176</name>
</gene>
<reference evidence="1" key="1">
    <citation type="journal article" date="2019" name="bioRxiv">
        <title>The Genome of the Zebra Mussel, Dreissena polymorpha: A Resource for Invasive Species Research.</title>
        <authorList>
            <person name="McCartney M.A."/>
            <person name="Auch B."/>
            <person name="Kono T."/>
            <person name="Mallez S."/>
            <person name="Zhang Y."/>
            <person name="Obille A."/>
            <person name="Becker A."/>
            <person name="Abrahante J.E."/>
            <person name="Garbe J."/>
            <person name="Badalamenti J.P."/>
            <person name="Herman A."/>
            <person name="Mangelson H."/>
            <person name="Liachko I."/>
            <person name="Sullivan S."/>
            <person name="Sone E.D."/>
            <person name="Koren S."/>
            <person name="Silverstein K.A.T."/>
            <person name="Beckman K.B."/>
            <person name="Gohl D.M."/>
        </authorList>
    </citation>
    <scope>NUCLEOTIDE SEQUENCE</scope>
    <source>
        <strain evidence="1">Duluth1</strain>
        <tissue evidence="1">Whole animal</tissue>
    </source>
</reference>